<dbReference type="Pfam" id="PF00440">
    <property type="entry name" value="TetR_N"/>
    <property type="match status" value="1"/>
</dbReference>
<feature type="DNA-binding region" description="H-T-H motif" evidence="4">
    <location>
        <begin position="29"/>
        <end position="48"/>
    </location>
</feature>
<dbReference type="Gene3D" id="1.10.10.60">
    <property type="entry name" value="Homeodomain-like"/>
    <property type="match status" value="1"/>
</dbReference>
<feature type="domain" description="HTH tetR-type" evidence="5">
    <location>
        <begin position="6"/>
        <end position="66"/>
    </location>
</feature>
<evidence type="ECO:0000313" key="7">
    <source>
        <dbReference type="Proteomes" id="UP000243978"/>
    </source>
</evidence>
<dbReference type="SUPFAM" id="SSF48498">
    <property type="entry name" value="Tetracyclin repressor-like, C-terminal domain"/>
    <property type="match status" value="1"/>
</dbReference>
<keyword evidence="7" id="KW-1185">Reference proteome</keyword>
<evidence type="ECO:0000256" key="4">
    <source>
        <dbReference type="PROSITE-ProRule" id="PRU00335"/>
    </source>
</evidence>
<dbReference type="InterPro" id="IPR054156">
    <property type="entry name" value="YxaF_TetR_C"/>
</dbReference>
<sequence>MPRSREFDPDRAIDAAMRVFWAKGYGDASYDDLVAGTGVSRKGLYTAFGDKHRLFLAALKSYRVSVVPELFAALEAEDLTPEDIRAFFVRLGQMAVTDAGRQGCFMARTSADDVMTHDEVRHVVERHLQELQTRLHVALRNAGFGTSRADRLAPYLLGVLQGLFTLAHAGVGSNVIDPFLEEAMGALD</sequence>
<evidence type="ECO:0000256" key="3">
    <source>
        <dbReference type="ARBA" id="ARBA00023163"/>
    </source>
</evidence>
<dbReference type="InterPro" id="IPR036271">
    <property type="entry name" value="Tet_transcr_reg_TetR-rel_C_sf"/>
</dbReference>
<dbReference type="AlphaFoldDB" id="A0A2T6BI22"/>
<name>A0A2T6BI22_9RHOB</name>
<dbReference type="OrthoDB" id="9779746at2"/>
<dbReference type="Proteomes" id="UP000243978">
    <property type="component" value="Unassembled WGS sequence"/>
</dbReference>
<reference evidence="6 7" key="1">
    <citation type="submission" date="2018-04" db="EMBL/GenBank/DDBJ databases">
        <title>Genomic Encyclopedia of Archaeal and Bacterial Type Strains, Phase II (KMG-II): from individual species to whole genera.</title>
        <authorList>
            <person name="Goeker M."/>
        </authorList>
    </citation>
    <scope>NUCLEOTIDE SEQUENCE [LARGE SCALE GENOMIC DNA]</scope>
    <source>
        <strain evidence="6 7">DSM 100977</strain>
    </source>
</reference>
<evidence type="ECO:0000256" key="2">
    <source>
        <dbReference type="ARBA" id="ARBA00023125"/>
    </source>
</evidence>
<evidence type="ECO:0000256" key="1">
    <source>
        <dbReference type="ARBA" id="ARBA00023015"/>
    </source>
</evidence>
<evidence type="ECO:0000259" key="5">
    <source>
        <dbReference type="PROSITE" id="PS50977"/>
    </source>
</evidence>
<accession>A0A2T6BI22</accession>
<keyword evidence="1" id="KW-0805">Transcription regulation</keyword>
<dbReference type="PROSITE" id="PS50977">
    <property type="entry name" value="HTH_TETR_2"/>
    <property type="match status" value="1"/>
</dbReference>
<dbReference type="GO" id="GO:0003677">
    <property type="term" value="F:DNA binding"/>
    <property type="evidence" value="ECO:0007669"/>
    <property type="project" value="UniProtKB-UniRule"/>
</dbReference>
<keyword evidence="3" id="KW-0804">Transcription</keyword>
<proteinExistence type="predicted"/>
<dbReference type="RefSeq" id="WP_107843968.1">
    <property type="nucleotide sequence ID" value="NZ_QBKS01000001.1"/>
</dbReference>
<evidence type="ECO:0000313" key="6">
    <source>
        <dbReference type="EMBL" id="PTX55705.1"/>
    </source>
</evidence>
<organism evidence="6 7">
    <name type="scientific">Litoreibacter ponti</name>
    <dbReference type="NCBI Taxonomy" id="1510457"/>
    <lineage>
        <taxon>Bacteria</taxon>
        <taxon>Pseudomonadati</taxon>
        <taxon>Pseudomonadota</taxon>
        <taxon>Alphaproteobacteria</taxon>
        <taxon>Rhodobacterales</taxon>
        <taxon>Roseobacteraceae</taxon>
        <taxon>Litoreibacter</taxon>
    </lineage>
</organism>
<dbReference type="Gene3D" id="1.10.357.10">
    <property type="entry name" value="Tetracycline Repressor, domain 2"/>
    <property type="match status" value="1"/>
</dbReference>
<protein>
    <submittedName>
        <fullName evidence="6">TetR family transcriptional regulator</fullName>
    </submittedName>
</protein>
<dbReference type="PANTHER" id="PTHR47506">
    <property type="entry name" value="TRANSCRIPTIONAL REGULATORY PROTEIN"/>
    <property type="match status" value="1"/>
</dbReference>
<dbReference type="PANTHER" id="PTHR47506:SF1">
    <property type="entry name" value="HTH-TYPE TRANSCRIPTIONAL REGULATOR YJDC"/>
    <property type="match status" value="1"/>
</dbReference>
<dbReference type="InterPro" id="IPR009057">
    <property type="entry name" value="Homeodomain-like_sf"/>
</dbReference>
<dbReference type="Pfam" id="PF21993">
    <property type="entry name" value="TetR_C_13_2"/>
    <property type="match status" value="1"/>
</dbReference>
<dbReference type="EMBL" id="QBKS01000001">
    <property type="protein sequence ID" value="PTX55705.1"/>
    <property type="molecule type" value="Genomic_DNA"/>
</dbReference>
<dbReference type="SUPFAM" id="SSF46689">
    <property type="entry name" value="Homeodomain-like"/>
    <property type="match status" value="1"/>
</dbReference>
<keyword evidence="2 4" id="KW-0238">DNA-binding</keyword>
<dbReference type="InterPro" id="IPR001647">
    <property type="entry name" value="HTH_TetR"/>
</dbReference>
<gene>
    <name evidence="6" type="ORF">C8N43_0345</name>
</gene>
<comment type="caution">
    <text evidence="6">The sequence shown here is derived from an EMBL/GenBank/DDBJ whole genome shotgun (WGS) entry which is preliminary data.</text>
</comment>